<sequence length="765" mass="86813">MSDFDDTISLADENYSGKEKIILKEISNKSIVSSISLRNCHLKPDQISDLLSQIVDPSYLCELDFSFNNLGSSIASILPSNISPSTLILDNIKLGDSGLISLSKCINMVRILSVSSNEITSRGIIVFFSSVENCLTSLNLSNNKIDDSAVFSIQSTIKKLDVSGNSFSPLGIAALCEKLSKSKVKSLSLSDMKLNKCSKSLSLLISSTSLKSLYLRNCSITKFPDIPNDSKLKVLDLTGNKSIVEFKTPSSLAIIGNIMMKKKINLDFSDFEKVRLVVDELKRSNEIIVDDSGEIKKLLEMIKVKTQELNTMLLILKRKTKPSVRSLSKYASKINSPSDILSLNITGKNIDGFPVSSSLSTSLKYNLYQQFLILLCQMNEKSRYFVSDFNINSFLVTKDNKLHLRDKSIIIKEKLSNFPIEHTITNFTEQLFGFTPNESLFHSNFSHSLISSVINKIRPTPNYTIERTEESLISLFSKLNNSEILTHFQLSIEGESAVDHGGVLRDVFAQFWEEASLSKFEMSDKSVSLLPINNGINFEEIGKIMIKSLLESIPISVPIHSIVFRFITNQLPQNKKEWIQSLSEYDPQIADNIDYDQPSDEEIIERCKEILIDRRLKELNELKKGFFFSRHIEIIISNTIDWWTLMNDIIGEEELTPNKLLKEIKFINLSEKSFKVWVKFIKQFNKEQIKQFLRLITGLNGMPAGGYKKRGKQLIITKSDRFFAHTCSFELETPEYTREKDINDAISTVFVAMESDYSMNEWYNL</sequence>
<dbReference type="Gene3D" id="3.30.2410.10">
    <property type="entry name" value="Hect, E3 ligase catalytic domain"/>
    <property type="match status" value="1"/>
</dbReference>
<dbReference type="AlphaFoldDB" id="A0A1J4JYC3"/>
<dbReference type="RefSeq" id="XP_068357297.1">
    <property type="nucleotide sequence ID" value="XM_068493131.1"/>
</dbReference>
<dbReference type="GeneID" id="94827835"/>
<dbReference type="InterPro" id="IPR001611">
    <property type="entry name" value="Leu-rich_rpt"/>
</dbReference>
<dbReference type="VEuPathDB" id="TrichDB:TRFO_06491"/>
<dbReference type="EMBL" id="MLAK01000804">
    <property type="protein sequence ID" value="OHT04161.1"/>
    <property type="molecule type" value="Genomic_DNA"/>
</dbReference>
<dbReference type="Proteomes" id="UP000179807">
    <property type="component" value="Unassembled WGS sequence"/>
</dbReference>
<evidence type="ECO:0000259" key="3">
    <source>
        <dbReference type="PROSITE" id="PS50237"/>
    </source>
</evidence>
<name>A0A1J4JYC3_9EUKA</name>
<dbReference type="OrthoDB" id="5986703at2759"/>
<dbReference type="SUPFAM" id="SSF52047">
    <property type="entry name" value="RNI-like"/>
    <property type="match status" value="1"/>
</dbReference>
<dbReference type="InterPro" id="IPR035983">
    <property type="entry name" value="Hect_E3_ubiquitin_ligase"/>
</dbReference>
<evidence type="ECO:0000256" key="2">
    <source>
        <dbReference type="PROSITE-ProRule" id="PRU00104"/>
    </source>
</evidence>
<keyword evidence="5" id="KW-1185">Reference proteome</keyword>
<organism evidence="4 5">
    <name type="scientific">Tritrichomonas foetus</name>
    <dbReference type="NCBI Taxonomy" id="1144522"/>
    <lineage>
        <taxon>Eukaryota</taxon>
        <taxon>Metamonada</taxon>
        <taxon>Parabasalia</taxon>
        <taxon>Tritrichomonadida</taxon>
        <taxon>Tritrichomonadidae</taxon>
        <taxon>Tritrichomonas</taxon>
    </lineage>
</organism>
<protein>
    <recommendedName>
        <fullName evidence="3">HECT domain-containing protein</fullName>
    </recommendedName>
</protein>
<feature type="domain" description="HECT" evidence="3">
    <location>
        <begin position="627"/>
        <end position="760"/>
    </location>
</feature>
<dbReference type="Pfam" id="PF00632">
    <property type="entry name" value="HECT"/>
    <property type="match status" value="1"/>
</dbReference>
<dbReference type="SUPFAM" id="SSF56204">
    <property type="entry name" value="Hect, E3 ligase catalytic domain"/>
    <property type="match status" value="1"/>
</dbReference>
<dbReference type="GO" id="GO:0004842">
    <property type="term" value="F:ubiquitin-protein transferase activity"/>
    <property type="evidence" value="ECO:0007669"/>
    <property type="project" value="InterPro"/>
</dbReference>
<dbReference type="PROSITE" id="PS50237">
    <property type="entry name" value="HECT"/>
    <property type="match status" value="1"/>
</dbReference>
<dbReference type="InterPro" id="IPR052394">
    <property type="entry name" value="LRR-containing"/>
</dbReference>
<dbReference type="InterPro" id="IPR000569">
    <property type="entry name" value="HECT_dom"/>
</dbReference>
<dbReference type="PANTHER" id="PTHR24114:SF2">
    <property type="entry name" value="F-BOX DOMAIN-CONTAINING PROTEIN-RELATED"/>
    <property type="match status" value="1"/>
</dbReference>
<dbReference type="InterPro" id="IPR032675">
    <property type="entry name" value="LRR_dom_sf"/>
</dbReference>
<dbReference type="Pfam" id="PF13516">
    <property type="entry name" value="LRR_6"/>
    <property type="match status" value="3"/>
</dbReference>
<reference evidence="4" key="1">
    <citation type="submission" date="2016-10" db="EMBL/GenBank/DDBJ databases">
        <authorList>
            <person name="Benchimol M."/>
            <person name="Almeida L.G."/>
            <person name="Vasconcelos A.T."/>
            <person name="Perreira-Neves A."/>
            <person name="Rosa I.A."/>
            <person name="Tasca T."/>
            <person name="Bogo M.R."/>
            <person name="de Souza W."/>
        </authorList>
    </citation>
    <scope>NUCLEOTIDE SEQUENCE [LARGE SCALE GENOMIC DNA]</scope>
    <source>
        <strain evidence="4">K</strain>
    </source>
</reference>
<keyword evidence="1 2" id="KW-0833">Ubl conjugation pathway</keyword>
<evidence type="ECO:0000313" key="4">
    <source>
        <dbReference type="EMBL" id="OHT04161.1"/>
    </source>
</evidence>
<feature type="active site" description="Glycyl thioester intermediate" evidence="2">
    <location>
        <position position="727"/>
    </location>
</feature>
<dbReference type="Gene3D" id="3.80.10.10">
    <property type="entry name" value="Ribonuclease Inhibitor"/>
    <property type="match status" value="2"/>
</dbReference>
<evidence type="ECO:0000256" key="1">
    <source>
        <dbReference type="ARBA" id="ARBA00022786"/>
    </source>
</evidence>
<accession>A0A1J4JYC3</accession>
<evidence type="ECO:0000313" key="5">
    <source>
        <dbReference type="Proteomes" id="UP000179807"/>
    </source>
</evidence>
<proteinExistence type="predicted"/>
<comment type="caution">
    <text evidence="4">The sequence shown here is derived from an EMBL/GenBank/DDBJ whole genome shotgun (WGS) entry which is preliminary data.</text>
</comment>
<dbReference type="Gene3D" id="3.90.1750.10">
    <property type="entry name" value="Hect, E3 ligase catalytic domains"/>
    <property type="match status" value="1"/>
</dbReference>
<dbReference type="PANTHER" id="PTHR24114">
    <property type="entry name" value="LEUCINE RICH REPEAT FAMILY PROTEIN"/>
    <property type="match status" value="1"/>
</dbReference>
<gene>
    <name evidence="4" type="ORF">TRFO_06491</name>
</gene>